<proteinExistence type="predicted"/>
<dbReference type="EMBL" id="SOCP01000004">
    <property type="protein sequence ID" value="TDV53599.1"/>
    <property type="molecule type" value="Genomic_DNA"/>
</dbReference>
<gene>
    <name evidence="4" type="ORF">CLV71_10467</name>
</gene>
<dbReference type="Pfam" id="PF19956">
    <property type="entry name" value="EAD2"/>
    <property type="match status" value="1"/>
</dbReference>
<evidence type="ECO:0000313" key="5">
    <source>
        <dbReference type="Proteomes" id="UP000294927"/>
    </source>
</evidence>
<name>A0A4R7VVW0_9PSEU</name>
<reference evidence="4 5" key="1">
    <citation type="submission" date="2019-03" db="EMBL/GenBank/DDBJ databases">
        <title>Genomic Encyclopedia of Archaeal and Bacterial Type Strains, Phase II (KMG-II): from individual species to whole genera.</title>
        <authorList>
            <person name="Goeker M."/>
        </authorList>
    </citation>
    <scope>NUCLEOTIDE SEQUENCE [LARGE SCALE GENOMIC DNA]</scope>
    <source>
        <strain evidence="4 5">DSM 45499</strain>
    </source>
</reference>
<evidence type="ECO:0000259" key="2">
    <source>
        <dbReference type="Pfam" id="PF19956"/>
    </source>
</evidence>
<dbReference type="Pfam" id="PF20028">
    <property type="entry name" value="VMAP-C"/>
    <property type="match status" value="1"/>
</dbReference>
<evidence type="ECO:0000313" key="4">
    <source>
        <dbReference type="EMBL" id="TDV53599.1"/>
    </source>
</evidence>
<protein>
    <submittedName>
        <fullName evidence="4">Uncharacterized protein</fullName>
    </submittedName>
</protein>
<feature type="domain" description="vWA-MoxR associated protein C-terminal" evidence="3">
    <location>
        <begin position="234"/>
        <end position="472"/>
    </location>
</feature>
<dbReference type="Pfam" id="PF19916">
    <property type="entry name" value="VMAP-M0"/>
    <property type="match status" value="1"/>
</dbReference>
<dbReference type="InterPro" id="IPR045555">
    <property type="entry name" value="VMAP-M0"/>
</dbReference>
<dbReference type="InterPro" id="IPR045431">
    <property type="entry name" value="EAD2"/>
</dbReference>
<dbReference type="InterPro" id="IPR045450">
    <property type="entry name" value="VMAP_C"/>
</dbReference>
<comment type="caution">
    <text evidence="4">The sequence shown here is derived from an EMBL/GenBank/DDBJ whole genome shotgun (WGS) entry which is preliminary data.</text>
</comment>
<evidence type="ECO:0000259" key="3">
    <source>
        <dbReference type="Pfam" id="PF20028"/>
    </source>
</evidence>
<dbReference type="OrthoDB" id="3867284at2"/>
<dbReference type="Proteomes" id="UP000294927">
    <property type="component" value="Unassembled WGS sequence"/>
</dbReference>
<sequence length="491" mass="55393">MTPGSGGTLWPLTKALANLQCLGSVQDRNFVVRLLADRLNTILQIDESPKAHLHILNIVEVCARRPDGLRALLDIIREMDEGTIHLLAVERIIAEHTADLPLWPAEERERLFALLSGMIFKDLVELYRQVAGADAPELPAETSYHEVFLTLETLNADPSGLPKPILFVEHLAFGRRSELSIELRRWADRQASRLGVVTELQKMRREFKAPPPGPPPNSPAYLVMLLRRVGLTGDRYQLDHWRQLDLSEGWRPKRGDDFTGTLDEVKRQVATLIESVETNWARYQPDIRIEMVLSGELLNLDVDQWAWEVETPLPPVPIGCRYLFAIRSLERMQAGKWHRSWWQRWEVLTDQLKNGAILPESGRRVEEDDTIVKLVADFENDPNVVSLMLSKPPDPAPGGGPEVFCALRAGIPVIVWSRADCDSDEFLTAVRELLHGDGPGDVLQRVKQLRTTAYQSHAGHVGHNLALMWDDPERLVVPADLGPPRDPREAA</sequence>
<organism evidence="4 5">
    <name type="scientific">Actinophytocola oryzae</name>
    <dbReference type="NCBI Taxonomy" id="502181"/>
    <lineage>
        <taxon>Bacteria</taxon>
        <taxon>Bacillati</taxon>
        <taxon>Actinomycetota</taxon>
        <taxon>Actinomycetes</taxon>
        <taxon>Pseudonocardiales</taxon>
        <taxon>Pseudonocardiaceae</taxon>
    </lineage>
</organism>
<feature type="domain" description="vWA-MoxR associated protein middle region 0" evidence="1">
    <location>
        <begin position="104"/>
        <end position="205"/>
    </location>
</feature>
<keyword evidence="5" id="KW-1185">Reference proteome</keyword>
<accession>A0A4R7VVW0</accession>
<dbReference type="AlphaFoldDB" id="A0A4R7VVW0"/>
<dbReference type="RefSeq" id="WP_133902644.1">
    <property type="nucleotide sequence ID" value="NZ_SOCP01000004.1"/>
</dbReference>
<evidence type="ECO:0000259" key="1">
    <source>
        <dbReference type="Pfam" id="PF19916"/>
    </source>
</evidence>
<feature type="domain" description="Effector-associated" evidence="2">
    <location>
        <begin position="14"/>
        <end position="93"/>
    </location>
</feature>